<dbReference type="AlphaFoldDB" id="A0A9W9YFG5"/>
<name>A0A9W9YFG5_9CNID</name>
<dbReference type="Proteomes" id="UP001163046">
    <property type="component" value="Unassembled WGS sequence"/>
</dbReference>
<dbReference type="InterPro" id="IPR036465">
    <property type="entry name" value="vWFA_dom_sf"/>
</dbReference>
<feature type="domain" description="VWFA" evidence="1">
    <location>
        <begin position="98"/>
        <end position="279"/>
    </location>
</feature>
<dbReference type="PRINTS" id="PR00453">
    <property type="entry name" value="VWFADOMAIN"/>
</dbReference>
<dbReference type="PANTHER" id="PTHR24020">
    <property type="entry name" value="COLLAGEN ALPHA"/>
    <property type="match status" value="1"/>
</dbReference>
<accession>A0A9W9YFG5</accession>
<dbReference type="InterPro" id="IPR050525">
    <property type="entry name" value="ECM_Assembly_Org"/>
</dbReference>
<dbReference type="Pfam" id="PF00092">
    <property type="entry name" value="VWA"/>
    <property type="match status" value="1"/>
</dbReference>
<organism evidence="2 3">
    <name type="scientific">Desmophyllum pertusum</name>
    <dbReference type="NCBI Taxonomy" id="174260"/>
    <lineage>
        <taxon>Eukaryota</taxon>
        <taxon>Metazoa</taxon>
        <taxon>Cnidaria</taxon>
        <taxon>Anthozoa</taxon>
        <taxon>Hexacorallia</taxon>
        <taxon>Scleractinia</taxon>
        <taxon>Caryophylliina</taxon>
        <taxon>Caryophylliidae</taxon>
        <taxon>Desmophyllum</taxon>
    </lineage>
</organism>
<protein>
    <recommendedName>
        <fullName evidence="1">VWFA domain-containing protein</fullName>
    </recommendedName>
</protein>
<evidence type="ECO:0000313" key="2">
    <source>
        <dbReference type="EMBL" id="KAJ7337927.1"/>
    </source>
</evidence>
<dbReference type="CDD" id="cd01450">
    <property type="entry name" value="vWFA_subfamily_ECM"/>
    <property type="match status" value="1"/>
</dbReference>
<dbReference type="PANTHER" id="PTHR24020:SF20">
    <property type="entry name" value="PH DOMAIN-CONTAINING PROTEIN"/>
    <property type="match status" value="1"/>
</dbReference>
<dbReference type="InterPro" id="IPR002035">
    <property type="entry name" value="VWF_A"/>
</dbReference>
<dbReference type="SUPFAM" id="SSF53300">
    <property type="entry name" value="vWA-like"/>
    <property type="match status" value="1"/>
</dbReference>
<evidence type="ECO:0000313" key="3">
    <source>
        <dbReference type="Proteomes" id="UP001163046"/>
    </source>
</evidence>
<proteinExistence type="predicted"/>
<sequence>MYYGSGILYETSYARCNRNSQFKELVYKKKLVEQIEGFSYAYYDKHSADQLTNVKKDDILGLAKDINDKFFGAYLDQVAGNSPCSADKNDTDCELPANIVFVMDESGSIGRTNHEKEKKFVREVIQTFDISPLQARVAIVEYSTSVSVPVALDNYGSKARLMCAVSKIQYTGGNTHTAKALGVVHHNILRPALDNPVTDTETVQIVIVLTDGHSNDVGQFKGALGRVAKNLKTDIQDLTMIAVGIGQYSRKELKMIATNSRHVFTAQNFDKLLEMVSSLRRKACKAPVYMDMNFTHAGDTTEVVAFVSPNKARFFTLSAEHFFGIEDIYIDILPQYGSVSVYASRITDTPGPDNYTQKVGPAGEGDDMQIQFTDLCAGYNSSDTCPPINIGIYGEASSLTCAERDCNLPNQIKFRIRRGTPGSGSDTVKIKDHFILHFLLSFIVVLFTM</sequence>
<comment type="caution">
    <text evidence="2">The sequence shown here is derived from an EMBL/GenBank/DDBJ whole genome shotgun (WGS) entry which is preliminary data.</text>
</comment>
<dbReference type="PROSITE" id="PS50234">
    <property type="entry name" value="VWFA"/>
    <property type="match status" value="1"/>
</dbReference>
<dbReference type="OrthoDB" id="10256829at2759"/>
<dbReference type="Gene3D" id="3.40.50.410">
    <property type="entry name" value="von Willebrand factor, type A domain"/>
    <property type="match status" value="1"/>
</dbReference>
<dbReference type="SMART" id="SM00327">
    <property type="entry name" value="VWA"/>
    <property type="match status" value="1"/>
</dbReference>
<dbReference type="EMBL" id="MU827780">
    <property type="protein sequence ID" value="KAJ7337927.1"/>
    <property type="molecule type" value="Genomic_DNA"/>
</dbReference>
<evidence type="ECO:0000259" key="1">
    <source>
        <dbReference type="PROSITE" id="PS50234"/>
    </source>
</evidence>
<reference evidence="2" key="1">
    <citation type="submission" date="2023-01" db="EMBL/GenBank/DDBJ databases">
        <title>Genome assembly of the deep-sea coral Lophelia pertusa.</title>
        <authorList>
            <person name="Herrera S."/>
            <person name="Cordes E."/>
        </authorList>
    </citation>
    <scope>NUCLEOTIDE SEQUENCE</scope>
    <source>
        <strain evidence="2">USNM1676648</strain>
        <tissue evidence="2">Polyp</tissue>
    </source>
</reference>
<gene>
    <name evidence="2" type="ORF">OS493_008086</name>
</gene>
<keyword evidence="3" id="KW-1185">Reference proteome</keyword>